<gene>
    <name evidence="1" type="ORF">B5D80_09340</name>
</gene>
<protein>
    <recommendedName>
        <fullName evidence="3">ESX-1 secretion-associated protein</fullName>
    </recommendedName>
</protein>
<keyword evidence="2" id="KW-1185">Reference proteome</keyword>
<evidence type="ECO:0000313" key="1">
    <source>
        <dbReference type="EMBL" id="OWV09582.1"/>
    </source>
</evidence>
<proteinExistence type="predicted"/>
<dbReference type="AlphaFoldDB" id="A0A246RPQ6"/>
<sequence>MPPPDRGQVTVATNTLRSEANEWDLQSEAIGTIGSKVAGMELGRVEAGLFQLIVSPYNDVVRQVSQRCSEGRTATTEVGQTLRKVADTYDEEDRNNAHKIRNLY</sequence>
<name>A0A246RPQ6_9ACTN</name>
<evidence type="ECO:0008006" key="3">
    <source>
        <dbReference type="Google" id="ProtNLM"/>
    </source>
</evidence>
<dbReference type="OrthoDB" id="4829545at2"/>
<accession>A0A246RPQ6</accession>
<evidence type="ECO:0000313" key="2">
    <source>
        <dbReference type="Proteomes" id="UP000197174"/>
    </source>
</evidence>
<organism evidence="1 2">
    <name type="scientific">Micromonospora wenchangensis</name>
    <dbReference type="NCBI Taxonomy" id="1185415"/>
    <lineage>
        <taxon>Bacteria</taxon>
        <taxon>Bacillati</taxon>
        <taxon>Actinomycetota</taxon>
        <taxon>Actinomycetes</taxon>
        <taxon>Micromonosporales</taxon>
        <taxon>Micromonosporaceae</taxon>
        <taxon>Micromonospora</taxon>
    </lineage>
</organism>
<dbReference type="Proteomes" id="UP000197174">
    <property type="component" value="Unassembled WGS sequence"/>
</dbReference>
<comment type="caution">
    <text evidence="1">The sequence shown here is derived from an EMBL/GenBank/DDBJ whole genome shotgun (WGS) entry which is preliminary data.</text>
</comment>
<dbReference type="EMBL" id="MZMV01000011">
    <property type="protein sequence ID" value="OWV09582.1"/>
    <property type="molecule type" value="Genomic_DNA"/>
</dbReference>
<reference evidence="1 2" key="1">
    <citation type="submission" date="2017-03" db="EMBL/GenBank/DDBJ databases">
        <title>Whole genome sequence of Micromonospora wenchangensis, isolated from mangrove soil.</title>
        <authorList>
            <person name="Yang H."/>
        </authorList>
    </citation>
    <scope>NUCLEOTIDE SEQUENCE [LARGE SCALE GENOMIC DNA]</scope>
    <source>
        <strain evidence="1 2">CCTCC AA 2012002</strain>
    </source>
</reference>